<protein>
    <recommendedName>
        <fullName evidence="9">Carbohydrate sulfotransferase</fullName>
        <ecNumber evidence="9">2.8.2.-</ecNumber>
    </recommendedName>
</protein>
<evidence type="ECO:0000256" key="1">
    <source>
        <dbReference type="ARBA" id="ARBA00004323"/>
    </source>
</evidence>
<organism evidence="10 11">
    <name type="scientific">Potamilus streckersoni</name>
    <dbReference type="NCBI Taxonomy" id="2493646"/>
    <lineage>
        <taxon>Eukaryota</taxon>
        <taxon>Metazoa</taxon>
        <taxon>Spiralia</taxon>
        <taxon>Lophotrochozoa</taxon>
        <taxon>Mollusca</taxon>
        <taxon>Bivalvia</taxon>
        <taxon>Autobranchia</taxon>
        <taxon>Heteroconchia</taxon>
        <taxon>Palaeoheterodonta</taxon>
        <taxon>Unionida</taxon>
        <taxon>Unionoidea</taxon>
        <taxon>Unionidae</taxon>
        <taxon>Ambleminae</taxon>
        <taxon>Lampsilini</taxon>
        <taxon>Potamilus</taxon>
    </lineage>
</organism>
<evidence type="ECO:0000256" key="3">
    <source>
        <dbReference type="ARBA" id="ARBA00022679"/>
    </source>
</evidence>
<comment type="subcellular location">
    <subcellularLocation>
        <location evidence="1 9">Golgi apparatus membrane</location>
        <topology evidence="1 9">Single-pass type II membrane protein</topology>
    </subcellularLocation>
</comment>
<keyword evidence="11" id="KW-1185">Reference proteome</keyword>
<accession>A0AAE0S874</accession>
<keyword evidence="9" id="KW-0119">Carbohydrate metabolism</keyword>
<dbReference type="PANTHER" id="PTHR12137:SF54">
    <property type="entry name" value="CARBOHYDRATE SULFOTRANSFERASE"/>
    <property type="match status" value="1"/>
</dbReference>
<keyword evidence="6 9" id="KW-0333">Golgi apparatus</keyword>
<comment type="caution">
    <text evidence="10">The sequence shown here is derived from an EMBL/GenBank/DDBJ whole genome shotgun (WGS) entry which is preliminary data.</text>
</comment>
<comment type="similarity">
    <text evidence="2 9">Belongs to the sulfotransferase 2 family.</text>
</comment>
<keyword evidence="8 9" id="KW-0325">Glycoprotein</keyword>
<evidence type="ECO:0000256" key="8">
    <source>
        <dbReference type="ARBA" id="ARBA00023180"/>
    </source>
</evidence>
<dbReference type="EMBL" id="JAEAOA010001593">
    <property type="protein sequence ID" value="KAK3586989.1"/>
    <property type="molecule type" value="Genomic_DNA"/>
</dbReference>
<evidence type="ECO:0000313" key="11">
    <source>
        <dbReference type="Proteomes" id="UP001195483"/>
    </source>
</evidence>
<dbReference type="GO" id="GO:0016051">
    <property type="term" value="P:carbohydrate biosynthetic process"/>
    <property type="evidence" value="ECO:0007669"/>
    <property type="project" value="InterPro"/>
</dbReference>
<name>A0AAE0S874_9BIVA</name>
<dbReference type="GO" id="GO:0000139">
    <property type="term" value="C:Golgi membrane"/>
    <property type="evidence" value="ECO:0007669"/>
    <property type="project" value="UniProtKB-SubCell"/>
</dbReference>
<dbReference type="Proteomes" id="UP001195483">
    <property type="component" value="Unassembled WGS sequence"/>
</dbReference>
<dbReference type="PANTHER" id="PTHR12137">
    <property type="entry name" value="CARBOHYDRATE SULFOTRANSFERASE"/>
    <property type="match status" value="1"/>
</dbReference>
<evidence type="ECO:0000256" key="6">
    <source>
        <dbReference type="ARBA" id="ARBA00023034"/>
    </source>
</evidence>
<evidence type="ECO:0000256" key="4">
    <source>
        <dbReference type="ARBA" id="ARBA00022692"/>
    </source>
</evidence>
<keyword evidence="4" id="KW-0812">Transmembrane</keyword>
<gene>
    <name evidence="10" type="ORF">CHS0354_026705</name>
</gene>
<evidence type="ECO:0000256" key="9">
    <source>
        <dbReference type="RuleBase" id="RU364020"/>
    </source>
</evidence>
<keyword evidence="3 9" id="KW-0808">Transferase</keyword>
<dbReference type="InterPro" id="IPR005331">
    <property type="entry name" value="Sulfotransferase"/>
</dbReference>
<reference evidence="10" key="2">
    <citation type="journal article" date="2021" name="Genome Biol. Evol.">
        <title>Developing a high-quality reference genome for a parasitic bivalve with doubly uniparental inheritance (Bivalvia: Unionida).</title>
        <authorList>
            <person name="Smith C.H."/>
        </authorList>
    </citation>
    <scope>NUCLEOTIDE SEQUENCE</scope>
    <source>
        <strain evidence="10">CHS0354</strain>
        <tissue evidence="10">Mantle</tissue>
    </source>
</reference>
<keyword evidence="7" id="KW-0472">Membrane</keyword>
<dbReference type="EC" id="2.8.2.-" evidence="9"/>
<evidence type="ECO:0000256" key="7">
    <source>
        <dbReference type="ARBA" id="ARBA00023136"/>
    </source>
</evidence>
<reference evidence="10" key="3">
    <citation type="submission" date="2023-05" db="EMBL/GenBank/DDBJ databases">
        <authorList>
            <person name="Smith C.H."/>
        </authorList>
    </citation>
    <scope>NUCLEOTIDE SEQUENCE</scope>
    <source>
        <strain evidence="10">CHS0354</strain>
        <tissue evidence="10">Mantle</tissue>
    </source>
</reference>
<sequence length="394" mass="46173">MEFSVSSIRKKVNRKTLPQNVVDGLGEDSLGEQIAAKLKYKCNKIRRFPSRQFVMSVTTNKMHRLLYCPMCKLASTFWTRFFMMLNLQNVTAEIYLTPYDVPLSLAPPTRERLINKNGLQIPNASEMYGFLFVRNPYSRILSAYVDKLFAPNPIFWKIGKKIVGPLRNKTVNGQRKDKCGSDVTFSEYVQAVTKRHLLNGSIDCHDADYMSYCHVCDVAYKFVGRLESFYTDAFFLFKQLNLNETLKIMRKEMKLLSDQDAVLDSVSSAYKWRKDIEKCISWDAALRRVWKKLQIRGIIGKDKYPLSESESKQITRDDFIKLVMETQERTPYALRKNQRNQAFVEIFRTVPLEVLKDFKTAFEHDFYLFEYDPSPKNIFSRIDDIEYFGYLDLK</sequence>
<dbReference type="GO" id="GO:0008146">
    <property type="term" value="F:sulfotransferase activity"/>
    <property type="evidence" value="ECO:0007669"/>
    <property type="project" value="InterPro"/>
</dbReference>
<proteinExistence type="inferred from homology"/>
<keyword evidence="5" id="KW-1133">Transmembrane helix</keyword>
<evidence type="ECO:0000313" key="10">
    <source>
        <dbReference type="EMBL" id="KAK3586989.1"/>
    </source>
</evidence>
<evidence type="ECO:0000256" key="2">
    <source>
        <dbReference type="ARBA" id="ARBA00006339"/>
    </source>
</evidence>
<dbReference type="InterPro" id="IPR018011">
    <property type="entry name" value="Carb_sulfotrans_8-10"/>
</dbReference>
<dbReference type="AlphaFoldDB" id="A0AAE0S874"/>
<reference evidence="10" key="1">
    <citation type="journal article" date="2021" name="Genome Biol. Evol.">
        <title>A High-Quality Reference Genome for a Parasitic Bivalve with Doubly Uniparental Inheritance (Bivalvia: Unionida).</title>
        <authorList>
            <person name="Smith C.H."/>
        </authorList>
    </citation>
    <scope>NUCLEOTIDE SEQUENCE</scope>
    <source>
        <strain evidence="10">CHS0354</strain>
    </source>
</reference>
<keyword evidence="9" id="KW-0735">Signal-anchor</keyword>
<evidence type="ECO:0000256" key="5">
    <source>
        <dbReference type="ARBA" id="ARBA00022989"/>
    </source>
</evidence>
<dbReference type="Pfam" id="PF03567">
    <property type="entry name" value="Sulfotransfer_2"/>
    <property type="match status" value="1"/>
</dbReference>